<dbReference type="PANTHER" id="PTHR12756:SF11">
    <property type="entry name" value="CYTOSOLIC CARBOXYPEPTIDASE 1"/>
    <property type="match status" value="1"/>
</dbReference>
<dbReference type="GO" id="GO:0006508">
    <property type="term" value="P:proteolysis"/>
    <property type="evidence" value="ECO:0007669"/>
    <property type="project" value="InterPro"/>
</dbReference>
<dbReference type="AlphaFoldDB" id="A0A5C6UMI2"/>
<gene>
    <name evidence="4" type="ORF">FSZ31_03220</name>
</gene>
<dbReference type="GO" id="GO:0004181">
    <property type="term" value="F:metallocarboxypeptidase activity"/>
    <property type="evidence" value="ECO:0007669"/>
    <property type="project" value="InterPro"/>
</dbReference>
<dbReference type="GO" id="GO:0008270">
    <property type="term" value="F:zinc ion binding"/>
    <property type="evidence" value="ECO:0007669"/>
    <property type="project" value="InterPro"/>
</dbReference>
<comment type="caution">
    <text evidence="2">Lacks conserved residue(s) required for the propagation of feature annotation.</text>
</comment>
<dbReference type="EMBL" id="VOPY01000001">
    <property type="protein sequence ID" value="TXC73754.1"/>
    <property type="molecule type" value="Genomic_DNA"/>
</dbReference>
<evidence type="ECO:0000313" key="5">
    <source>
        <dbReference type="Proteomes" id="UP000321129"/>
    </source>
</evidence>
<dbReference type="Pfam" id="PF00246">
    <property type="entry name" value="Peptidase_M14"/>
    <property type="match status" value="1"/>
</dbReference>
<evidence type="ECO:0000259" key="3">
    <source>
        <dbReference type="PROSITE" id="PS52035"/>
    </source>
</evidence>
<organism evidence="4 5">
    <name type="scientific">Flavisphingopyxis soli</name>
    <dbReference type="NCBI Taxonomy" id="2601267"/>
    <lineage>
        <taxon>Bacteria</taxon>
        <taxon>Pseudomonadati</taxon>
        <taxon>Pseudomonadota</taxon>
        <taxon>Alphaproteobacteria</taxon>
        <taxon>Sphingomonadales</taxon>
        <taxon>Sphingopyxidaceae</taxon>
        <taxon>Flavisphingopyxis</taxon>
    </lineage>
</organism>
<proteinExistence type="inferred from homology"/>
<evidence type="ECO:0000256" key="1">
    <source>
        <dbReference type="ARBA" id="ARBA00001947"/>
    </source>
</evidence>
<evidence type="ECO:0000313" key="4">
    <source>
        <dbReference type="EMBL" id="TXC73754.1"/>
    </source>
</evidence>
<dbReference type="CDD" id="cd06237">
    <property type="entry name" value="M14_Nna1-like"/>
    <property type="match status" value="1"/>
</dbReference>
<dbReference type="SMART" id="SM00631">
    <property type="entry name" value="Zn_pept"/>
    <property type="match status" value="1"/>
</dbReference>
<evidence type="ECO:0000256" key="2">
    <source>
        <dbReference type="PROSITE-ProRule" id="PRU01379"/>
    </source>
</evidence>
<comment type="caution">
    <text evidence="4">The sequence shown here is derived from an EMBL/GenBank/DDBJ whole genome shotgun (WGS) entry which is preliminary data.</text>
</comment>
<dbReference type="SUPFAM" id="SSF53187">
    <property type="entry name" value="Zn-dependent exopeptidases"/>
    <property type="match status" value="1"/>
</dbReference>
<dbReference type="InterPro" id="IPR000834">
    <property type="entry name" value="Peptidase_M14"/>
</dbReference>
<dbReference type="PANTHER" id="PTHR12756">
    <property type="entry name" value="CYTOSOLIC CARBOXYPEPTIDASE"/>
    <property type="match status" value="1"/>
</dbReference>
<accession>A0A5C6UMI2</accession>
<comment type="similarity">
    <text evidence="2">Belongs to the peptidase M14 family.</text>
</comment>
<dbReference type="InterPro" id="IPR050821">
    <property type="entry name" value="Cytosolic_carboxypeptidase"/>
</dbReference>
<comment type="cofactor">
    <cofactor evidence="1">
        <name>Zn(2+)</name>
        <dbReference type="ChEBI" id="CHEBI:29105"/>
    </cofactor>
</comment>
<feature type="domain" description="Peptidase M14" evidence="3">
    <location>
        <begin position="139"/>
        <end position="405"/>
    </location>
</feature>
<protein>
    <recommendedName>
        <fullName evidence="3">Peptidase M14 domain-containing protein</fullName>
    </recommendedName>
</protein>
<dbReference type="PROSITE" id="PS52035">
    <property type="entry name" value="PEPTIDASE_M14"/>
    <property type="match status" value="1"/>
</dbReference>
<name>A0A5C6UMI2_9SPHN</name>
<reference evidence="4 5" key="1">
    <citation type="submission" date="2019-08" db="EMBL/GenBank/DDBJ databases">
        <title>Sphingorhabdus soil sp. nov., isolated from arctic soil.</title>
        <authorList>
            <person name="Liu Y."/>
        </authorList>
    </citation>
    <scope>NUCLEOTIDE SEQUENCE [LARGE SCALE GENOMIC DNA]</scope>
    <source>
        <strain evidence="4 5">D-2Q-5-6</strain>
    </source>
</reference>
<keyword evidence="5" id="KW-1185">Reference proteome</keyword>
<dbReference type="Gene3D" id="3.40.630.10">
    <property type="entry name" value="Zn peptidases"/>
    <property type="match status" value="1"/>
</dbReference>
<sequence>MISLIAALAGCASQDDTHLPAGVAQTSQARCATSDVVLTFDFPGASPARCVIEGERSFSLVIAPEHAPPINPSPWYAFRYSAQPGGDVTVRLSYLEAKHRYAPKLTRNGVVSELPVSIANDERSALVTLPEGSGTVSAQPMLSSADYAAFARDLVRDYGGERLDLGRSLDGRPIEAIRFGDVSADATIVILGRQHPPEVTGFYALEPFVRALARSMQQDKLLGTRYQILAVPLLNPDGVDRGHWRANRGGVDLNRDWGAFTQPETRAVRDWLASHAKLTRPVVMIDFHSTARNLFYVQGDEAGATNARFLETWLAGKEAQFTGYPFTIEKRNANPGSGTAKNWFFECFAIPAYTYEVDDDANPAETATAARLLAADFVLALPALARSDVSPRRDTGGRCLPDAIP</sequence>
<dbReference type="Proteomes" id="UP000321129">
    <property type="component" value="Unassembled WGS sequence"/>
</dbReference>